<dbReference type="SMART" id="SM00344">
    <property type="entry name" value="HTH_ASNC"/>
    <property type="match status" value="1"/>
</dbReference>
<protein>
    <submittedName>
        <fullName evidence="6">Transcriptional regulator, AsnC family</fullName>
    </submittedName>
</protein>
<evidence type="ECO:0000256" key="1">
    <source>
        <dbReference type="ARBA" id="ARBA00023015"/>
    </source>
</evidence>
<dbReference type="InterPro" id="IPR011008">
    <property type="entry name" value="Dimeric_a/b-barrel"/>
</dbReference>
<evidence type="ECO:0000256" key="3">
    <source>
        <dbReference type="ARBA" id="ARBA00023163"/>
    </source>
</evidence>
<keyword evidence="3" id="KW-0804">Transcription</keyword>
<dbReference type="Pfam" id="PF01037">
    <property type="entry name" value="AsnC_trans_reg"/>
    <property type="match status" value="1"/>
</dbReference>
<feature type="transmembrane region" description="Helical" evidence="4">
    <location>
        <begin position="68"/>
        <end position="87"/>
    </location>
</feature>
<keyword evidence="4" id="KW-0472">Membrane</keyword>
<dbReference type="InterPro" id="IPR036388">
    <property type="entry name" value="WH-like_DNA-bd_sf"/>
</dbReference>
<dbReference type="CDD" id="cd00090">
    <property type="entry name" value="HTH_ARSR"/>
    <property type="match status" value="1"/>
</dbReference>
<keyword evidence="2" id="KW-0238">DNA-binding</keyword>
<dbReference type="EMBL" id="LT981265">
    <property type="protein sequence ID" value="SPC33225.1"/>
    <property type="molecule type" value="Genomic_DNA"/>
</dbReference>
<dbReference type="Gene3D" id="3.30.70.920">
    <property type="match status" value="1"/>
</dbReference>
<keyword evidence="4" id="KW-1133">Transmembrane helix</keyword>
<accession>A0A2K5ANK6</accession>
<dbReference type="GO" id="GO:0043565">
    <property type="term" value="F:sequence-specific DNA binding"/>
    <property type="evidence" value="ECO:0007669"/>
    <property type="project" value="InterPro"/>
</dbReference>
<reference evidence="7" key="1">
    <citation type="submission" date="2018-01" db="EMBL/GenBank/DDBJ databases">
        <authorList>
            <person name="Kerou L M."/>
        </authorList>
    </citation>
    <scope>NUCLEOTIDE SEQUENCE [LARGE SCALE GENOMIC DNA]</scope>
    <source>
        <strain evidence="7">SCU2</strain>
    </source>
</reference>
<feature type="domain" description="HTH asnC-type" evidence="5">
    <location>
        <begin position="12"/>
        <end position="73"/>
    </location>
</feature>
<keyword evidence="7" id="KW-1185">Reference proteome</keyword>
<name>A0A2K5ANK6_9ARCH</name>
<dbReference type="InterPro" id="IPR050684">
    <property type="entry name" value="HTH-Siroheme_Decarb"/>
</dbReference>
<dbReference type="KEGG" id="ncv:NCAV_0025"/>
<dbReference type="Proteomes" id="UP000236248">
    <property type="component" value="Chromosome NCAV"/>
</dbReference>
<evidence type="ECO:0000313" key="7">
    <source>
        <dbReference type="Proteomes" id="UP000236248"/>
    </source>
</evidence>
<evidence type="ECO:0000256" key="2">
    <source>
        <dbReference type="ARBA" id="ARBA00023125"/>
    </source>
</evidence>
<dbReference type="InterPro" id="IPR000485">
    <property type="entry name" value="AsnC-type_HTH_dom"/>
</dbReference>
<gene>
    <name evidence="6" type="ORF">NCAV_0025</name>
</gene>
<dbReference type="SUPFAM" id="SSF54909">
    <property type="entry name" value="Dimeric alpha+beta barrel"/>
    <property type="match status" value="1"/>
</dbReference>
<evidence type="ECO:0000259" key="5">
    <source>
        <dbReference type="PROSITE" id="PS50956"/>
    </source>
</evidence>
<dbReference type="Pfam" id="PF13412">
    <property type="entry name" value="HTH_24"/>
    <property type="match status" value="1"/>
</dbReference>
<dbReference type="InterPro" id="IPR036390">
    <property type="entry name" value="WH_DNA-bd_sf"/>
</dbReference>
<sequence length="159" mass="17831">MLKRRGRKPRLLDEIDKSILSILHEDCLIPFVKIAKALNVNEGTIRHRVKRLVRSGIIKKFTIKVDPIMLGLGTLVLVIVVVSPGNVKYVAQELAKVPNVLEVLEVHTYGDLLLKVRGSSMQEIASILANQIKTIEGVISTQVISVLNVWKDEHPLFLR</sequence>
<proteinExistence type="predicted"/>
<dbReference type="InterPro" id="IPR019887">
    <property type="entry name" value="Tscrpt_reg_AsnC/Lrp_C"/>
</dbReference>
<keyword evidence="4" id="KW-0812">Transmembrane</keyword>
<dbReference type="SUPFAM" id="SSF46785">
    <property type="entry name" value="Winged helix' DNA-binding domain"/>
    <property type="match status" value="1"/>
</dbReference>
<dbReference type="AlphaFoldDB" id="A0A2K5ANK6"/>
<dbReference type="GeneID" id="41594131"/>
<organism evidence="6 7">
    <name type="scientific">Candidatus Nitrosocaldus cavascurensis</name>
    <dbReference type="NCBI Taxonomy" id="2058097"/>
    <lineage>
        <taxon>Archaea</taxon>
        <taxon>Nitrososphaerota</taxon>
        <taxon>Nitrososphaeria</taxon>
        <taxon>Candidatus Nitrosocaldales</taxon>
        <taxon>Candidatus Nitrosocaldaceae</taxon>
        <taxon>Candidatus Nitrosocaldus</taxon>
    </lineage>
</organism>
<dbReference type="PANTHER" id="PTHR43413:SF6">
    <property type="entry name" value="REGULATORY PROTEIN ASNC"/>
    <property type="match status" value="1"/>
</dbReference>
<keyword evidence="1" id="KW-0805">Transcription regulation</keyword>
<dbReference type="InterPro" id="IPR019888">
    <property type="entry name" value="Tscrpt_reg_AsnC-like"/>
</dbReference>
<evidence type="ECO:0000256" key="4">
    <source>
        <dbReference type="SAM" id="Phobius"/>
    </source>
</evidence>
<dbReference type="PANTHER" id="PTHR43413">
    <property type="entry name" value="TRANSCRIPTIONAL REGULATOR, ASNC FAMILY"/>
    <property type="match status" value="1"/>
</dbReference>
<dbReference type="RefSeq" id="WP_103286464.1">
    <property type="nucleotide sequence ID" value="NZ_LT981265.1"/>
</dbReference>
<dbReference type="InterPro" id="IPR011991">
    <property type="entry name" value="ArsR-like_HTH"/>
</dbReference>
<dbReference type="Gene3D" id="1.10.10.10">
    <property type="entry name" value="Winged helix-like DNA-binding domain superfamily/Winged helix DNA-binding domain"/>
    <property type="match status" value="1"/>
</dbReference>
<dbReference type="PRINTS" id="PR00033">
    <property type="entry name" value="HTHASNC"/>
</dbReference>
<dbReference type="PROSITE" id="PS50956">
    <property type="entry name" value="HTH_ASNC_2"/>
    <property type="match status" value="1"/>
</dbReference>
<evidence type="ECO:0000313" key="6">
    <source>
        <dbReference type="EMBL" id="SPC33225.1"/>
    </source>
</evidence>